<evidence type="ECO:0000313" key="6">
    <source>
        <dbReference type="EMBL" id="CBK24840.2"/>
    </source>
</evidence>
<feature type="binding site" evidence="5">
    <location>
        <position position="98"/>
    </location>
    <ligand>
        <name>a divalent metal cation</name>
        <dbReference type="ChEBI" id="CHEBI:60240"/>
        <label>1</label>
    </ligand>
</feature>
<gene>
    <name evidence="6" type="ORF">GSBLH_T00004520001</name>
</gene>
<keyword evidence="7" id="KW-1185">Reference proteome</keyword>
<dbReference type="AlphaFoldDB" id="D8M9V1"/>
<dbReference type="RefSeq" id="XP_012898888.1">
    <property type="nucleotide sequence ID" value="XM_013043434.1"/>
</dbReference>
<dbReference type="PANTHER" id="PTHR10060">
    <property type="entry name" value="TATD FAMILY DEOXYRIBONUCLEASE"/>
    <property type="match status" value="1"/>
</dbReference>
<dbReference type="InterPro" id="IPR032466">
    <property type="entry name" value="Metal_Hydrolase"/>
</dbReference>
<proteinExistence type="inferred from homology"/>
<dbReference type="GeneID" id="24921544"/>
<protein>
    <submittedName>
        <fullName evidence="6">Uncharacterized protein</fullName>
    </submittedName>
</protein>
<dbReference type="Proteomes" id="UP000008312">
    <property type="component" value="Unassembled WGS sequence"/>
</dbReference>
<dbReference type="Gene3D" id="3.20.20.140">
    <property type="entry name" value="Metal-dependent hydrolases"/>
    <property type="match status" value="1"/>
</dbReference>
<reference evidence="6" key="1">
    <citation type="submission" date="2010-02" db="EMBL/GenBank/DDBJ databases">
        <title>Sequencing and annotation of the Blastocystis hominis genome.</title>
        <authorList>
            <person name="Wincker P."/>
        </authorList>
    </citation>
    <scope>NUCLEOTIDE SEQUENCE</scope>
    <source>
        <strain evidence="6">Singapore isolate B</strain>
    </source>
</reference>
<organism evidence="6">
    <name type="scientific">Blastocystis hominis</name>
    <dbReference type="NCBI Taxonomy" id="12968"/>
    <lineage>
        <taxon>Eukaryota</taxon>
        <taxon>Sar</taxon>
        <taxon>Stramenopiles</taxon>
        <taxon>Bigyra</taxon>
        <taxon>Opalozoa</taxon>
        <taxon>Opalinata</taxon>
        <taxon>Blastocystidae</taxon>
        <taxon>Blastocystis</taxon>
    </lineage>
</organism>
<dbReference type="PANTHER" id="PTHR10060:SF15">
    <property type="entry name" value="DEOXYRIBONUCLEASE TATDN1"/>
    <property type="match status" value="1"/>
</dbReference>
<dbReference type="GO" id="GO:0046872">
    <property type="term" value="F:metal ion binding"/>
    <property type="evidence" value="ECO:0007669"/>
    <property type="project" value="UniProtKB-KW"/>
</dbReference>
<feature type="binding site" evidence="5">
    <location>
        <position position="135"/>
    </location>
    <ligand>
        <name>a divalent metal cation</name>
        <dbReference type="ChEBI" id="CHEBI:60240"/>
        <label>2</label>
    </ligand>
</feature>
<comment type="similarity">
    <text evidence="1">Belongs to the metallo-dependent hydrolases superfamily. TatD-type hydrolase family.</text>
</comment>
<dbReference type="GO" id="GO:0005829">
    <property type="term" value="C:cytosol"/>
    <property type="evidence" value="ECO:0007669"/>
    <property type="project" value="TreeGrafter"/>
</dbReference>
<keyword evidence="4" id="KW-0378">Hydrolase</keyword>
<dbReference type="InterPro" id="IPR050891">
    <property type="entry name" value="TatD-type_Hydrolase"/>
</dbReference>
<accession>D8M9V1</accession>
<evidence type="ECO:0000256" key="2">
    <source>
        <dbReference type="ARBA" id="ARBA00022722"/>
    </source>
</evidence>
<evidence type="ECO:0000256" key="4">
    <source>
        <dbReference type="ARBA" id="ARBA00022801"/>
    </source>
</evidence>
<sequence length="311" mass="35722">MYVGKYRGKYRHENDMSRVLQRAWDNGVSKIIITAGNLKQSRKSLELAKQDPRLYSTVGVHPTRCSEFTEENQDKMMEELIAVGKEGKAQKKIVAVGELGLDYDRLFFCNKEAQQKYFRFQFKLIRALDLPLFLHERNCMEDFLEILKEEDPEHHLRGCVHSFTGTKEEAKKILDAGFYIGFNGSGMRTEESLEVIKSVPLEKMLLDTGFCLLYVLTADGPYCGISSTHAGYKYVKTHFPVKKLEKYDPDSLVKGRNEPCCMIQVLEVVAGVHGVPVEEAASVIYKNTQELYFPWELWCVCYRIPDRCSKS</sequence>
<evidence type="ECO:0000256" key="3">
    <source>
        <dbReference type="ARBA" id="ARBA00022723"/>
    </source>
</evidence>
<keyword evidence="2" id="KW-0540">Nuclease</keyword>
<dbReference type="InterPro" id="IPR001130">
    <property type="entry name" value="TatD-like"/>
</dbReference>
<evidence type="ECO:0000256" key="1">
    <source>
        <dbReference type="ARBA" id="ARBA00009275"/>
    </source>
</evidence>
<dbReference type="FunCoup" id="D8M9V1">
    <property type="interactions" value="211"/>
</dbReference>
<dbReference type="EMBL" id="FN668689">
    <property type="protein sequence ID" value="CBK24840.2"/>
    <property type="molecule type" value="Genomic_DNA"/>
</dbReference>
<evidence type="ECO:0000256" key="5">
    <source>
        <dbReference type="PIRSR" id="PIRSR005902-1"/>
    </source>
</evidence>
<dbReference type="Pfam" id="PF01026">
    <property type="entry name" value="TatD_DNase"/>
    <property type="match status" value="1"/>
</dbReference>
<evidence type="ECO:0000313" key="7">
    <source>
        <dbReference type="Proteomes" id="UP000008312"/>
    </source>
</evidence>
<feature type="binding site" evidence="5">
    <location>
        <position position="161"/>
    </location>
    <ligand>
        <name>a divalent metal cation</name>
        <dbReference type="ChEBI" id="CHEBI:60240"/>
        <label>2</label>
    </ligand>
</feature>
<dbReference type="PIRSF" id="PIRSF005902">
    <property type="entry name" value="DNase_TatD"/>
    <property type="match status" value="1"/>
</dbReference>
<dbReference type="CDD" id="cd01310">
    <property type="entry name" value="TatD_DNAse"/>
    <property type="match status" value="1"/>
</dbReference>
<dbReference type="OrthoDB" id="6079689at2759"/>
<dbReference type="SUPFAM" id="SSF51556">
    <property type="entry name" value="Metallo-dependent hydrolases"/>
    <property type="match status" value="1"/>
</dbReference>
<keyword evidence="3 5" id="KW-0479">Metal-binding</keyword>
<dbReference type="GO" id="GO:0008296">
    <property type="term" value="F:3'-5'-DNA exonuclease activity"/>
    <property type="evidence" value="ECO:0007669"/>
    <property type="project" value="TreeGrafter"/>
</dbReference>
<dbReference type="OMA" id="YGGSQKH"/>
<dbReference type="InParanoid" id="D8M9V1"/>
<name>D8M9V1_BLAHO</name>
<feature type="binding site" evidence="5">
    <location>
        <position position="219"/>
    </location>
    <ligand>
        <name>a divalent metal cation</name>
        <dbReference type="ChEBI" id="CHEBI:60240"/>
        <label>1</label>
    </ligand>
</feature>